<name>A0A0B5AXW9_9BACL</name>
<feature type="transmembrane region" description="Helical" evidence="1">
    <location>
        <begin position="53"/>
        <end position="71"/>
    </location>
</feature>
<reference evidence="2 3" key="1">
    <citation type="submission" date="2014-08" db="EMBL/GenBank/DDBJ databases">
        <title>Complete genome of a marine bacteria Jeotgalibacillus malaysiensis.</title>
        <authorList>
            <person name="Yaakop A.S."/>
            <person name="Chan K.-G."/>
            <person name="Goh K.M."/>
        </authorList>
    </citation>
    <scope>NUCLEOTIDE SEQUENCE [LARGE SCALE GENOMIC DNA]</scope>
    <source>
        <strain evidence="2 3">D5</strain>
        <plasmid evidence="3">Plasmid</plasmid>
    </source>
</reference>
<dbReference type="HOGENOM" id="CLU_1728919_0_0_9"/>
<keyword evidence="1" id="KW-1133">Transmembrane helix</keyword>
<evidence type="ECO:0000256" key="1">
    <source>
        <dbReference type="SAM" id="Phobius"/>
    </source>
</evidence>
<keyword evidence="3" id="KW-1185">Reference proteome</keyword>
<dbReference type="Proteomes" id="UP000031449">
    <property type="component" value="Plasmid unnamed"/>
</dbReference>
<accession>A0A0B5AXW9</accession>
<geneLocation type="plasmid" evidence="3"/>
<proteinExistence type="predicted"/>
<dbReference type="AlphaFoldDB" id="A0A0B5AXW9"/>
<keyword evidence="1" id="KW-0472">Membrane</keyword>
<keyword evidence="2" id="KW-0614">Plasmid</keyword>
<organism evidence="2 3">
    <name type="scientific">Jeotgalibacillus malaysiensis</name>
    <dbReference type="NCBI Taxonomy" id="1508404"/>
    <lineage>
        <taxon>Bacteria</taxon>
        <taxon>Bacillati</taxon>
        <taxon>Bacillota</taxon>
        <taxon>Bacilli</taxon>
        <taxon>Bacillales</taxon>
        <taxon>Caryophanaceae</taxon>
        <taxon>Jeotgalibacillus</taxon>
    </lineage>
</organism>
<dbReference type="KEGG" id="jeo:JMA_40600"/>
<dbReference type="EMBL" id="CP009417">
    <property type="protein sequence ID" value="AJD93378.1"/>
    <property type="molecule type" value="Genomic_DNA"/>
</dbReference>
<dbReference type="BioCyc" id="JESP1508404:G14D9-13344-MONOMER"/>
<protein>
    <submittedName>
        <fullName evidence="2">Uncharacterized protein</fullName>
    </submittedName>
</protein>
<sequence length="151" mass="17130">MNRMSKEKESYQKIMFWGSLLGNFMLTGLWLAVISGLLIGFASGWASRGENELLMMVLLPGAVVLFCSPGIKVKRSARIAENLMYENGENSEDDIVKSIPFIVKPLLNQTELDESALMERYASILKSYLILSPFLFAVWIYSIFQIFDLFV</sequence>
<keyword evidence="1" id="KW-0812">Transmembrane</keyword>
<gene>
    <name evidence="2" type="ORF">JMA_40600</name>
</gene>
<feature type="transmembrane region" description="Helical" evidence="1">
    <location>
        <begin position="128"/>
        <end position="147"/>
    </location>
</feature>
<feature type="transmembrane region" description="Helical" evidence="1">
    <location>
        <begin position="20"/>
        <end position="41"/>
    </location>
</feature>
<evidence type="ECO:0000313" key="2">
    <source>
        <dbReference type="EMBL" id="AJD93378.1"/>
    </source>
</evidence>
<evidence type="ECO:0000313" key="3">
    <source>
        <dbReference type="Proteomes" id="UP000031449"/>
    </source>
</evidence>